<dbReference type="InterPro" id="IPR029044">
    <property type="entry name" value="Nucleotide-diphossugar_trans"/>
</dbReference>
<keyword evidence="2" id="KW-0548">Nucleotidyltransferase</keyword>
<protein>
    <submittedName>
        <fullName evidence="4">Nucleotidyltransferase family protein</fullName>
    </submittedName>
</protein>
<dbReference type="KEGG" id="hmi:soil367_15720"/>
<dbReference type="InterPro" id="IPR050065">
    <property type="entry name" value="GlmU-like"/>
</dbReference>
<dbReference type="OrthoDB" id="9788272at2"/>
<dbReference type="CDD" id="cd06422">
    <property type="entry name" value="NTP_transferase_like_1"/>
    <property type="match status" value="1"/>
</dbReference>
<evidence type="ECO:0000259" key="3">
    <source>
        <dbReference type="Pfam" id="PF00483"/>
    </source>
</evidence>
<reference evidence="4 5" key="1">
    <citation type="submission" date="2018-07" db="EMBL/GenBank/DDBJ databases">
        <title>Marsedoiliclastica nanhaica gen. nov. sp. nov., a novel marine hydrocarbonoclastic bacterium isolated from an in-situ enriched hydrocarbon-degrading consortium in deep-sea sediment.</title>
        <authorList>
            <person name="Dong C."/>
            <person name="Ma T."/>
            <person name="Liu R."/>
            <person name="Shao Z."/>
        </authorList>
    </citation>
    <scope>NUCLEOTIDE SEQUENCE [LARGE SCALE GENOMIC DNA]</scope>
    <source>
        <strain evidence="5">soil36-7</strain>
    </source>
</reference>
<feature type="domain" description="Nucleotidyl transferase" evidence="3">
    <location>
        <begin position="2"/>
        <end position="119"/>
    </location>
</feature>
<name>A0A4P7XJG4_9ALTE</name>
<evidence type="ECO:0000313" key="4">
    <source>
        <dbReference type="EMBL" id="QCF27261.1"/>
    </source>
</evidence>
<dbReference type="Gene3D" id="3.90.550.10">
    <property type="entry name" value="Spore Coat Polysaccharide Biosynthesis Protein SpsA, Chain A"/>
    <property type="match status" value="1"/>
</dbReference>
<keyword evidence="1 4" id="KW-0808">Transferase</keyword>
<evidence type="ECO:0000256" key="2">
    <source>
        <dbReference type="ARBA" id="ARBA00022695"/>
    </source>
</evidence>
<dbReference type="PANTHER" id="PTHR43584:SF8">
    <property type="entry name" value="N-ACETYLMURAMATE ALPHA-1-PHOSPHATE URIDYLYLTRANSFERASE"/>
    <property type="match status" value="1"/>
</dbReference>
<proteinExistence type="predicted"/>
<dbReference type="EMBL" id="CP031093">
    <property type="protein sequence ID" value="QCF27261.1"/>
    <property type="molecule type" value="Genomic_DNA"/>
</dbReference>
<dbReference type="Pfam" id="PF00483">
    <property type="entry name" value="NTP_transferase"/>
    <property type="match status" value="1"/>
</dbReference>
<dbReference type="Proteomes" id="UP000298049">
    <property type="component" value="Chromosome"/>
</dbReference>
<gene>
    <name evidence="4" type="ORF">soil367_15720</name>
</gene>
<evidence type="ECO:0000313" key="5">
    <source>
        <dbReference type="Proteomes" id="UP000298049"/>
    </source>
</evidence>
<dbReference type="PANTHER" id="PTHR43584">
    <property type="entry name" value="NUCLEOTIDYL TRANSFERASE"/>
    <property type="match status" value="1"/>
</dbReference>
<dbReference type="AlphaFoldDB" id="A0A4P7XJG4"/>
<keyword evidence="5" id="KW-1185">Reference proteome</keyword>
<evidence type="ECO:0000256" key="1">
    <source>
        <dbReference type="ARBA" id="ARBA00022679"/>
    </source>
</evidence>
<dbReference type="InterPro" id="IPR005835">
    <property type="entry name" value="NTP_transferase_dom"/>
</dbReference>
<dbReference type="GO" id="GO:0016779">
    <property type="term" value="F:nucleotidyltransferase activity"/>
    <property type="evidence" value="ECO:0007669"/>
    <property type="project" value="UniProtKB-KW"/>
</dbReference>
<dbReference type="InterPro" id="IPR054790">
    <property type="entry name" value="MurU"/>
</dbReference>
<dbReference type="SUPFAM" id="SSF53448">
    <property type="entry name" value="Nucleotide-diphospho-sugar transferases"/>
    <property type="match status" value="1"/>
</dbReference>
<sequence length="226" mass="24855">MKAMILAAGKGERMRPLTLTTPKPLLQAGGKTLIDYHIDRLRNAGFNELVINRAWLGEKLKAYLGDGRSRGVSIDWSDEPQPLETAGGIRHALPKLSNKDGWFLVVNGDVWCDFPFAEVPRPQTGVAHLILTGNPDHNPNGDFHLEDSGKVASTGGNMLTFSGISLLHQDLFSGAFGDEAKLAPLLRRAADAGLVWGSRHTGEWFDIGTPQRLEQLDRWLNNERSP</sequence>
<dbReference type="NCBIfam" id="NF045761">
    <property type="entry name" value="NAMPUrTaseMurU"/>
    <property type="match status" value="1"/>
</dbReference>
<accession>A0A4P7XJG4</accession>
<organism evidence="4 5">
    <name type="scientific">Hydrocarboniclastica marina</name>
    <dbReference type="NCBI Taxonomy" id="2259620"/>
    <lineage>
        <taxon>Bacteria</taxon>
        <taxon>Pseudomonadati</taxon>
        <taxon>Pseudomonadota</taxon>
        <taxon>Gammaproteobacteria</taxon>
        <taxon>Alteromonadales</taxon>
        <taxon>Alteromonadaceae</taxon>
        <taxon>Hydrocarboniclastica</taxon>
    </lineage>
</organism>